<accession>A0A9D1MR35</accession>
<name>A0A9D1MR35_9FIRM</name>
<dbReference type="Proteomes" id="UP000824099">
    <property type="component" value="Unassembled WGS sequence"/>
</dbReference>
<evidence type="ECO:0000313" key="2">
    <source>
        <dbReference type="EMBL" id="HIU64899.1"/>
    </source>
</evidence>
<gene>
    <name evidence="2" type="ORF">IAB06_07700</name>
</gene>
<organism evidence="2 3">
    <name type="scientific">Candidatus Avacidaminococcus intestinavium</name>
    <dbReference type="NCBI Taxonomy" id="2840684"/>
    <lineage>
        <taxon>Bacteria</taxon>
        <taxon>Bacillati</taxon>
        <taxon>Bacillota</taxon>
        <taxon>Negativicutes</taxon>
        <taxon>Acidaminococcales</taxon>
        <taxon>Acidaminococcaceae</taxon>
        <taxon>Acidaminococcaceae incertae sedis</taxon>
        <taxon>Candidatus Avacidaminococcus</taxon>
    </lineage>
</organism>
<dbReference type="EMBL" id="DVNI01000132">
    <property type="protein sequence ID" value="HIU64899.1"/>
    <property type="molecule type" value="Genomic_DNA"/>
</dbReference>
<proteinExistence type="predicted"/>
<comment type="caution">
    <text evidence="2">The sequence shown here is derived from an EMBL/GenBank/DDBJ whole genome shotgun (WGS) entry which is preliminary data.</text>
</comment>
<evidence type="ECO:0000256" key="1">
    <source>
        <dbReference type="SAM" id="MobiDB-lite"/>
    </source>
</evidence>
<reference evidence="2" key="1">
    <citation type="submission" date="2020-10" db="EMBL/GenBank/DDBJ databases">
        <authorList>
            <person name="Gilroy R."/>
        </authorList>
    </citation>
    <scope>NUCLEOTIDE SEQUENCE</scope>
    <source>
        <strain evidence="2">CHK160-1198</strain>
    </source>
</reference>
<protein>
    <submittedName>
        <fullName evidence="2">Uncharacterized protein</fullName>
    </submittedName>
</protein>
<feature type="region of interest" description="Disordered" evidence="1">
    <location>
        <begin position="92"/>
        <end position="114"/>
    </location>
</feature>
<dbReference type="AlphaFoldDB" id="A0A9D1MR35"/>
<reference evidence="2" key="2">
    <citation type="journal article" date="2021" name="PeerJ">
        <title>Extensive microbial diversity within the chicken gut microbiome revealed by metagenomics and culture.</title>
        <authorList>
            <person name="Gilroy R."/>
            <person name="Ravi A."/>
            <person name="Getino M."/>
            <person name="Pursley I."/>
            <person name="Horton D.L."/>
            <person name="Alikhan N.F."/>
            <person name="Baker D."/>
            <person name="Gharbi K."/>
            <person name="Hall N."/>
            <person name="Watson M."/>
            <person name="Adriaenssens E.M."/>
            <person name="Foster-Nyarko E."/>
            <person name="Jarju S."/>
            <person name="Secka A."/>
            <person name="Antonio M."/>
            <person name="Oren A."/>
            <person name="Chaudhuri R.R."/>
            <person name="La Ragione R."/>
            <person name="Hildebrand F."/>
            <person name="Pallen M.J."/>
        </authorList>
    </citation>
    <scope>NUCLEOTIDE SEQUENCE</scope>
    <source>
        <strain evidence="2">CHK160-1198</strain>
    </source>
</reference>
<sequence>MGKSKISVGLVNSTYSNGWIGSVESDGTMEAVAVNEIISGTAMTTDPRVIPISTTGTLRTLINSYAYGGVGGLGQQGSALYGIYNPTGSGTPSTWGSPIEKAQSNQSSPVTGVQEWSVSNPYTAAVLGNTMYLSDNDNVSSDLSARIYSYDMTGDAFTQNELATAPFYKFVPGNDPSSNPYKGAGTGLELYNDGTDDYLIATFNRYNNTGWTYNFGPSELVKIKISDGSNESVSLNHNSSGVVVEGDFAYVTSVGGAQVTNGNPLSKLEMVDISLSPDVLPNALDVTKSNSVLSGFSGGDYIDVAFVGTKAYVLLAHYYDEDPKTYVGYKYAIIQTTANDLQNGGFGIAPKFITGTTNPASPTFALLPSGLGELYFVDGVNIKLIDTSVDIDQTTPTNAISLVKTAGDFENYNESPSVDGYVLNTAGVVIEKTPTAMALKAGAKRASVTKMAKRLARPEDLERDKK</sequence>
<evidence type="ECO:0000313" key="3">
    <source>
        <dbReference type="Proteomes" id="UP000824099"/>
    </source>
</evidence>